<feature type="region of interest" description="Disordered" evidence="1">
    <location>
        <begin position="35"/>
        <end position="62"/>
    </location>
</feature>
<dbReference type="Proteomes" id="UP000028878">
    <property type="component" value="Unassembled WGS sequence"/>
</dbReference>
<reference evidence="3" key="1">
    <citation type="submission" date="2014-02" db="EMBL/GenBank/DDBJ databases">
        <authorList>
            <person name="Gan H."/>
        </authorList>
    </citation>
    <scope>NUCLEOTIDE SEQUENCE [LARGE SCALE GENOMIC DNA]</scope>
    <source>
        <strain evidence="3">S1</strain>
    </source>
</reference>
<proteinExistence type="predicted"/>
<evidence type="ECO:0000313" key="3">
    <source>
        <dbReference type="Proteomes" id="UP000028878"/>
    </source>
</evidence>
<organism evidence="2 3">
    <name type="scientific">Hydrogenophaga intermedia</name>
    <dbReference type="NCBI Taxonomy" id="65786"/>
    <lineage>
        <taxon>Bacteria</taxon>
        <taxon>Pseudomonadati</taxon>
        <taxon>Pseudomonadota</taxon>
        <taxon>Betaproteobacteria</taxon>
        <taxon>Burkholderiales</taxon>
        <taxon>Comamonadaceae</taxon>
        <taxon>Hydrogenophaga</taxon>
    </lineage>
</organism>
<dbReference type="AlphaFoldDB" id="A0A1L1PC26"/>
<accession>A0A1L1PC26</accession>
<sequence length="160" mass="18489">MTRRCACCGKPFAPRPQVPDQAYCSDPDCQRARKRQWQRAKLQSDPDYRGNQRAAQHAWSQRNPDYWRDYRADRPDYAQRNREQQRLRNASVRNQGADVDLAKMDVCDLPPGLYRITRHPAFPRESGASWVVEITPVAVTCPRKMDVSREDVIDASAICP</sequence>
<gene>
    <name evidence="2" type="ORF">BN948_01459</name>
</gene>
<keyword evidence="3" id="KW-1185">Reference proteome</keyword>
<dbReference type="RefSeq" id="WP_009519803.1">
    <property type="nucleotide sequence ID" value="NZ_CCAE010000007.1"/>
</dbReference>
<evidence type="ECO:0000256" key="1">
    <source>
        <dbReference type="SAM" id="MobiDB-lite"/>
    </source>
</evidence>
<dbReference type="EMBL" id="CCAE010000007">
    <property type="protein sequence ID" value="CDN87040.1"/>
    <property type="molecule type" value="Genomic_DNA"/>
</dbReference>
<reference evidence="3" key="2">
    <citation type="submission" date="2014-11" db="EMBL/GenBank/DDBJ databases">
        <title>Draft genome sequence of Hydrogenophaga intermedia S1.</title>
        <authorList>
            <person name="Gan H.M."/>
            <person name="Chew T.H."/>
            <person name="Stolz A."/>
        </authorList>
    </citation>
    <scope>NUCLEOTIDE SEQUENCE [LARGE SCALE GENOMIC DNA]</scope>
    <source>
        <strain evidence="3">S1</strain>
    </source>
</reference>
<name>A0A1L1PC26_HYDIT</name>
<evidence type="ECO:0000313" key="2">
    <source>
        <dbReference type="EMBL" id="CDN87040.1"/>
    </source>
</evidence>
<protein>
    <submittedName>
        <fullName evidence="2">Uncharacterized protein</fullName>
    </submittedName>
</protein>